<feature type="domain" description="Reverse transcriptase" evidence="2">
    <location>
        <begin position="87"/>
        <end position="192"/>
    </location>
</feature>
<evidence type="ECO:0000313" key="3">
    <source>
        <dbReference type="EMBL" id="TRZ07291.1"/>
    </source>
</evidence>
<protein>
    <recommendedName>
        <fullName evidence="2">Reverse transcriptase domain-containing protein</fullName>
    </recommendedName>
</protein>
<proteinExistence type="predicted"/>
<sequence>MLHPGGGAKPSHLDIIWDLGQYRDPLPTGFPEDKSYQIFLQDHYFKETTSSGLLPPPCSVKLVFCPTCLTFNTKHSLGKAGSPCCTLDWVKIWLDGQTQRLVVNGVTFSWQPVTGGILQGSILGCVLFNTLIDDVDMEIECTLSKFTDDNELCRNVDLLKCGKALQRVLDKLDQWAEANCMRFNKVKCQVLHFGHENPMGCYKLEAEWRSRKGPEGADRQLAEHEPAVCPGGQEGQWPPGLYQN</sequence>
<dbReference type="Pfam" id="PF00078">
    <property type="entry name" value="RVT_1"/>
    <property type="match status" value="1"/>
</dbReference>
<feature type="region of interest" description="Disordered" evidence="1">
    <location>
        <begin position="213"/>
        <end position="244"/>
    </location>
</feature>
<dbReference type="PANTHER" id="PTHR33332">
    <property type="entry name" value="REVERSE TRANSCRIPTASE DOMAIN-CONTAINING PROTEIN"/>
    <property type="match status" value="1"/>
</dbReference>
<feature type="compositionally biased region" description="Basic and acidic residues" evidence="1">
    <location>
        <begin position="213"/>
        <end position="226"/>
    </location>
</feature>
<dbReference type="Proteomes" id="UP000796761">
    <property type="component" value="Unassembled WGS sequence"/>
</dbReference>
<evidence type="ECO:0000256" key="1">
    <source>
        <dbReference type="SAM" id="MobiDB-lite"/>
    </source>
</evidence>
<dbReference type="OrthoDB" id="416454at2759"/>
<dbReference type="AlphaFoldDB" id="A0A8K1DB54"/>
<gene>
    <name evidence="3" type="ORF">HGM15179_019815</name>
</gene>
<dbReference type="InterPro" id="IPR000477">
    <property type="entry name" value="RT_dom"/>
</dbReference>
<name>A0A8K1DB54_9PASS</name>
<evidence type="ECO:0000313" key="4">
    <source>
        <dbReference type="Proteomes" id="UP000796761"/>
    </source>
</evidence>
<organism evidence="3 4">
    <name type="scientific">Zosterops borbonicus</name>
    <dbReference type="NCBI Taxonomy" id="364589"/>
    <lineage>
        <taxon>Eukaryota</taxon>
        <taxon>Metazoa</taxon>
        <taxon>Chordata</taxon>
        <taxon>Craniata</taxon>
        <taxon>Vertebrata</taxon>
        <taxon>Euteleostomi</taxon>
        <taxon>Archelosauria</taxon>
        <taxon>Archosauria</taxon>
        <taxon>Dinosauria</taxon>
        <taxon>Saurischia</taxon>
        <taxon>Theropoda</taxon>
        <taxon>Coelurosauria</taxon>
        <taxon>Aves</taxon>
        <taxon>Neognathae</taxon>
        <taxon>Neoaves</taxon>
        <taxon>Telluraves</taxon>
        <taxon>Australaves</taxon>
        <taxon>Passeriformes</taxon>
        <taxon>Sylvioidea</taxon>
        <taxon>Zosteropidae</taxon>
        <taxon>Zosterops</taxon>
    </lineage>
</organism>
<evidence type="ECO:0000259" key="2">
    <source>
        <dbReference type="Pfam" id="PF00078"/>
    </source>
</evidence>
<comment type="caution">
    <text evidence="3">The sequence shown here is derived from an EMBL/GenBank/DDBJ whole genome shotgun (WGS) entry which is preliminary data.</text>
</comment>
<dbReference type="EMBL" id="SWJQ01001847">
    <property type="protein sequence ID" value="TRZ07291.1"/>
    <property type="molecule type" value="Genomic_DNA"/>
</dbReference>
<reference evidence="3" key="1">
    <citation type="submission" date="2019-04" db="EMBL/GenBank/DDBJ databases">
        <title>Genome assembly of Zosterops borbonicus 15179.</title>
        <authorList>
            <person name="Leroy T."/>
            <person name="Anselmetti Y."/>
            <person name="Tilak M.-K."/>
            <person name="Nabholz B."/>
        </authorList>
    </citation>
    <scope>NUCLEOTIDE SEQUENCE</scope>
    <source>
        <strain evidence="3">HGM_15179</strain>
        <tissue evidence="3">Muscle</tissue>
    </source>
</reference>
<accession>A0A8K1DB54</accession>
<keyword evidence="4" id="KW-1185">Reference proteome</keyword>